<accession>K0R5S9</accession>
<keyword evidence="4 5" id="KW-0472">Membrane</keyword>
<evidence type="ECO:0000256" key="3">
    <source>
        <dbReference type="ARBA" id="ARBA00022989"/>
    </source>
</evidence>
<dbReference type="PANTHER" id="PTHR11132">
    <property type="entry name" value="SOLUTE CARRIER FAMILY 35"/>
    <property type="match status" value="1"/>
</dbReference>
<evidence type="ECO:0000259" key="6">
    <source>
        <dbReference type="Pfam" id="PF03151"/>
    </source>
</evidence>
<feature type="transmembrane region" description="Helical" evidence="5">
    <location>
        <begin position="226"/>
        <end position="244"/>
    </location>
</feature>
<feature type="transmembrane region" description="Helical" evidence="5">
    <location>
        <begin position="181"/>
        <end position="214"/>
    </location>
</feature>
<evidence type="ECO:0000256" key="1">
    <source>
        <dbReference type="ARBA" id="ARBA00004141"/>
    </source>
</evidence>
<dbReference type="eggNOG" id="KOG1441">
    <property type="taxonomic scope" value="Eukaryota"/>
</dbReference>
<evidence type="ECO:0000256" key="2">
    <source>
        <dbReference type="ARBA" id="ARBA00022692"/>
    </source>
</evidence>
<reference evidence="7 8" key="1">
    <citation type="journal article" date="2012" name="Genome Biol.">
        <title>Genome and low-iron response of an oceanic diatom adapted to chronic iron limitation.</title>
        <authorList>
            <person name="Lommer M."/>
            <person name="Specht M."/>
            <person name="Roy A.S."/>
            <person name="Kraemer L."/>
            <person name="Andreson R."/>
            <person name="Gutowska M.A."/>
            <person name="Wolf J."/>
            <person name="Bergner S.V."/>
            <person name="Schilhabel M.B."/>
            <person name="Klostermeier U.C."/>
            <person name="Beiko R.G."/>
            <person name="Rosenstiel P."/>
            <person name="Hippler M."/>
            <person name="Laroche J."/>
        </authorList>
    </citation>
    <scope>NUCLEOTIDE SEQUENCE [LARGE SCALE GENOMIC DNA]</scope>
    <source>
        <strain evidence="7 8">CCMP1005</strain>
    </source>
</reference>
<evidence type="ECO:0000313" key="7">
    <source>
        <dbReference type="EMBL" id="EJK48125.1"/>
    </source>
</evidence>
<dbReference type="InterPro" id="IPR050186">
    <property type="entry name" value="TPT_transporter"/>
</dbReference>
<sequence length="401" mass="43289">MSSTPTSSSLDGVVPSVALTSLTEYGNNKLIVGSAWVITSAILTTYSTTRFLKYRGNDSRLHYPEPDGGSELSVHRFGELFNSRSQTQIKQAEKEEKATAGRLSRASLLTLYRFSGSLILGLTLHSQFHQLSKFLPRLQQTIKTAEEFILPSLFLFAANYSNSIALDRIGISLCYTSKCGINLITVLFTLILDGVSALPSAMTLASLVPIAFGIGMASWNSPTFEWIGFLAAMLSATSQAALNVSSKRVMNRTGVKGSEAQRSMVLVALCICLIMTGSNSAIEKIRVWRSSADDSRDDGEVSVVDNLLPPHPPLWLTTLAVVAYHFEYVLSFCFVGLVEPITYGTCDALRRLLIIISGQKMFGGNPLSKTNVGGIFVTLFGALTYSITSAGGNGSAIHKAI</sequence>
<feature type="transmembrane region" description="Helical" evidence="5">
    <location>
        <begin position="264"/>
        <end position="282"/>
    </location>
</feature>
<dbReference type="OrthoDB" id="6418713at2759"/>
<comment type="subcellular location">
    <subcellularLocation>
        <location evidence="1">Membrane</location>
        <topology evidence="1">Multi-pass membrane protein</topology>
    </subcellularLocation>
</comment>
<dbReference type="Proteomes" id="UP000266841">
    <property type="component" value="Unassembled WGS sequence"/>
</dbReference>
<keyword evidence="8" id="KW-1185">Reference proteome</keyword>
<dbReference type="EMBL" id="AGNL01046243">
    <property type="protein sequence ID" value="EJK48125.1"/>
    <property type="molecule type" value="Genomic_DNA"/>
</dbReference>
<evidence type="ECO:0000256" key="4">
    <source>
        <dbReference type="ARBA" id="ARBA00023136"/>
    </source>
</evidence>
<feature type="transmembrane region" description="Helical" evidence="5">
    <location>
        <begin position="30"/>
        <end position="52"/>
    </location>
</feature>
<name>K0R5S9_THAOC</name>
<dbReference type="Pfam" id="PF03151">
    <property type="entry name" value="TPT"/>
    <property type="match status" value="1"/>
</dbReference>
<feature type="transmembrane region" description="Helical" evidence="5">
    <location>
        <begin position="314"/>
        <end position="338"/>
    </location>
</feature>
<keyword evidence="3 5" id="KW-1133">Transmembrane helix</keyword>
<dbReference type="AlphaFoldDB" id="K0R5S9"/>
<organism evidence="7 8">
    <name type="scientific">Thalassiosira oceanica</name>
    <name type="common">Marine diatom</name>
    <dbReference type="NCBI Taxonomy" id="159749"/>
    <lineage>
        <taxon>Eukaryota</taxon>
        <taxon>Sar</taxon>
        <taxon>Stramenopiles</taxon>
        <taxon>Ochrophyta</taxon>
        <taxon>Bacillariophyta</taxon>
        <taxon>Coscinodiscophyceae</taxon>
        <taxon>Thalassiosirophycidae</taxon>
        <taxon>Thalassiosirales</taxon>
        <taxon>Thalassiosiraceae</taxon>
        <taxon>Thalassiosira</taxon>
    </lineage>
</organism>
<dbReference type="GO" id="GO:0016020">
    <property type="term" value="C:membrane"/>
    <property type="evidence" value="ECO:0007669"/>
    <property type="project" value="UniProtKB-SubCell"/>
</dbReference>
<dbReference type="OMA" id="ITYGTCD"/>
<evidence type="ECO:0000256" key="5">
    <source>
        <dbReference type="SAM" id="Phobius"/>
    </source>
</evidence>
<keyword evidence="2 5" id="KW-0812">Transmembrane</keyword>
<evidence type="ECO:0000313" key="8">
    <source>
        <dbReference type="Proteomes" id="UP000266841"/>
    </source>
</evidence>
<protein>
    <recommendedName>
        <fullName evidence="6">Sugar phosphate transporter domain-containing protein</fullName>
    </recommendedName>
</protein>
<gene>
    <name evidence="7" type="ORF">THAOC_33108</name>
</gene>
<feature type="domain" description="Sugar phosphate transporter" evidence="6">
    <location>
        <begin position="119"/>
        <end position="386"/>
    </location>
</feature>
<dbReference type="InterPro" id="IPR004853">
    <property type="entry name" value="Sugar_P_trans_dom"/>
</dbReference>
<proteinExistence type="predicted"/>
<comment type="caution">
    <text evidence="7">The sequence shown here is derived from an EMBL/GenBank/DDBJ whole genome shotgun (WGS) entry which is preliminary data.</text>
</comment>